<gene>
    <name evidence="7" type="ORF">Q2T52_05795</name>
</gene>
<dbReference type="Pfam" id="PF03706">
    <property type="entry name" value="LPG_synthase_TM"/>
    <property type="match status" value="1"/>
</dbReference>
<organism evidence="7 8">
    <name type="scientific">Rhizobium oryzicola</name>
    <dbReference type="NCBI Taxonomy" id="1232668"/>
    <lineage>
        <taxon>Bacteria</taxon>
        <taxon>Pseudomonadati</taxon>
        <taxon>Pseudomonadota</taxon>
        <taxon>Alphaproteobacteria</taxon>
        <taxon>Hyphomicrobiales</taxon>
        <taxon>Rhizobiaceae</taxon>
        <taxon>Rhizobium/Agrobacterium group</taxon>
        <taxon>Rhizobium</taxon>
    </lineage>
</organism>
<feature type="transmembrane region" description="Helical" evidence="6">
    <location>
        <begin position="156"/>
        <end position="174"/>
    </location>
</feature>
<evidence type="ECO:0000313" key="8">
    <source>
        <dbReference type="Proteomes" id="UP001169006"/>
    </source>
</evidence>
<evidence type="ECO:0000256" key="1">
    <source>
        <dbReference type="ARBA" id="ARBA00004651"/>
    </source>
</evidence>
<reference evidence="7" key="1">
    <citation type="journal article" date="2015" name="Int. J. Syst. Evol. Microbiol.">
        <title>Rhizobium oryzicola sp. nov., potential plant-growth-promoting endophytic bacteria isolated from rice roots.</title>
        <authorList>
            <person name="Zhang X.X."/>
            <person name="Gao J.S."/>
            <person name="Cao Y.H."/>
            <person name="Sheirdil R.A."/>
            <person name="Wang X.C."/>
            <person name="Zhang L."/>
        </authorList>
    </citation>
    <scope>NUCLEOTIDE SEQUENCE</scope>
    <source>
        <strain evidence="7">05753</strain>
    </source>
</reference>
<feature type="transmembrane region" description="Helical" evidence="6">
    <location>
        <begin position="130"/>
        <end position="150"/>
    </location>
</feature>
<keyword evidence="8" id="KW-1185">Reference proteome</keyword>
<feature type="transmembrane region" description="Helical" evidence="6">
    <location>
        <begin position="49"/>
        <end position="67"/>
    </location>
</feature>
<evidence type="ECO:0000256" key="2">
    <source>
        <dbReference type="ARBA" id="ARBA00022475"/>
    </source>
</evidence>
<dbReference type="EMBL" id="JAUKWQ010000001">
    <property type="protein sequence ID" value="MDO1581607.1"/>
    <property type="molecule type" value="Genomic_DNA"/>
</dbReference>
<name>A0ABT8ST70_9HYPH</name>
<dbReference type="PANTHER" id="PTHR39087:SF2">
    <property type="entry name" value="UPF0104 MEMBRANE PROTEIN MJ1595"/>
    <property type="match status" value="1"/>
</dbReference>
<dbReference type="RefSeq" id="WP_302075706.1">
    <property type="nucleotide sequence ID" value="NZ_JAUKWQ010000001.1"/>
</dbReference>
<evidence type="ECO:0000256" key="5">
    <source>
        <dbReference type="ARBA" id="ARBA00023136"/>
    </source>
</evidence>
<feature type="transmembrane region" description="Helical" evidence="6">
    <location>
        <begin position="12"/>
        <end position="37"/>
    </location>
</feature>
<feature type="transmembrane region" description="Helical" evidence="6">
    <location>
        <begin position="295"/>
        <end position="315"/>
    </location>
</feature>
<reference evidence="7" key="2">
    <citation type="submission" date="2023-07" db="EMBL/GenBank/DDBJ databases">
        <authorList>
            <person name="Sun H."/>
        </authorList>
    </citation>
    <scope>NUCLEOTIDE SEQUENCE</scope>
    <source>
        <strain evidence="7">05753</strain>
    </source>
</reference>
<proteinExistence type="predicted"/>
<feature type="transmembrane region" description="Helical" evidence="6">
    <location>
        <begin position="211"/>
        <end position="233"/>
    </location>
</feature>
<keyword evidence="5 6" id="KW-0472">Membrane</keyword>
<evidence type="ECO:0000256" key="4">
    <source>
        <dbReference type="ARBA" id="ARBA00022989"/>
    </source>
</evidence>
<sequence length="321" mass="34613">MTDDVIPARRSWIVRNATTIVATVAVGLYALFVQWAWGWAKVLALWQDVGVVQVLAAILLLLLTYVLRTWRIHDYFPQETRGQFPRLLRLVQVHNLLNVMLPFRTGEVSFPVLMKREFGLAMARGTSALLVMRLLDLHALLAAAGIGLALERQASWAWGVWVCFVGLPALGFAIRKQAFRFTHRFAPPRLSSVLEELEAGLPKDAAAFLRAWLVTLVNWLVKVVVLAWVILLLDNLPVSAAFGGALGGELSSVLPVHAPGGAGTYPAGITAGALAFGAARDSAALTSLGQAAVNAHLMIIVTSVIGTVVSMLVAMSRPGKA</sequence>
<dbReference type="PANTHER" id="PTHR39087">
    <property type="entry name" value="UPF0104 MEMBRANE PROTEIN MJ1595"/>
    <property type="match status" value="1"/>
</dbReference>
<dbReference type="Proteomes" id="UP001169006">
    <property type="component" value="Unassembled WGS sequence"/>
</dbReference>
<keyword evidence="3 6" id="KW-0812">Transmembrane</keyword>
<keyword evidence="4 6" id="KW-1133">Transmembrane helix</keyword>
<comment type="caution">
    <text evidence="7">The sequence shown here is derived from an EMBL/GenBank/DDBJ whole genome shotgun (WGS) entry which is preliminary data.</text>
</comment>
<dbReference type="InterPro" id="IPR022791">
    <property type="entry name" value="L-PG_synthase/AglD"/>
</dbReference>
<keyword evidence="2" id="KW-1003">Cell membrane</keyword>
<comment type="subcellular location">
    <subcellularLocation>
        <location evidence="1">Cell membrane</location>
        <topology evidence="1">Multi-pass membrane protein</topology>
    </subcellularLocation>
</comment>
<evidence type="ECO:0000256" key="6">
    <source>
        <dbReference type="SAM" id="Phobius"/>
    </source>
</evidence>
<protein>
    <submittedName>
        <fullName evidence="7">Lysylphosphatidylglycerol synthase domain-containing protein</fullName>
    </submittedName>
</protein>
<evidence type="ECO:0000313" key="7">
    <source>
        <dbReference type="EMBL" id="MDO1581607.1"/>
    </source>
</evidence>
<evidence type="ECO:0000256" key="3">
    <source>
        <dbReference type="ARBA" id="ARBA00022692"/>
    </source>
</evidence>
<accession>A0ABT8ST70</accession>